<dbReference type="PROSITE" id="PS00463">
    <property type="entry name" value="ZN2_CY6_FUNGAL_1"/>
    <property type="match status" value="1"/>
</dbReference>
<dbReference type="InterPro" id="IPR036864">
    <property type="entry name" value="Zn2-C6_fun-type_DNA-bd_sf"/>
</dbReference>
<feature type="region of interest" description="Disordered" evidence="6">
    <location>
        <begin position="111"/>
        <end position="133"/>
    </location>
</feature>
<proteinExistence type="predicted"/>
<reference evidence="9" key="1">
    <citation type="submission" date="2019-03" db="EMBL/GenBank/DDBJ databases">
        <title>Snf2 controls pulcherriminic acid biosynthesis and connects pigmentation and antifungal activity of the yeast Metschnikowia pulcherrima.</title>
        <authorList>
            <person name="Gore-Lloyd D."/>
            <person name="Sumann I."/>
            <person name="Brachmann A.O."/>
            <person name="Schneeberger K."/>
            <person name="Ortiz-Merino R.A."/>
            <person name="Moreno-Beltran M."/>
            <person name="Schlaefli M."/>
            <person name="Kirner P."/>
            <person name="Santos Kron A."/>
            <person name="Wolfe K.H."/>
            <person name="Piel J."/>
            <person name="Ahrens C.H."/>
            <person name="Henk D."/>
            <person name="Freimoser F.M."/>
        </authorList>
    </citation>
    <scope>NUCLEOTIDE SEQUENCE [LARGE SCALE GENOMIC DNA]</scope>
    <source>
        <strain evidence="9">APC 1.2</strain>
    </source>
</reference>
<evidence type="ECO:0000256" key="6">
    <source>
        <dbReference type="SAM" id="MobiDB-lite"/>
    </source>
</evidence>
<feature type="compositionally biased region" description="Basic and acidic residues" evidence="6">
    <location>
        <begin position="666"/>
        <end position="676"/>
    </location>
</feature>
<sequence>MSTHSPEDVVLDYRASGDQGAEAKSARSRRSKACKQCHALKVRCIPVDVNDPASSCVRCLNSNKVCEIDTLEPKKRRKKTHSKPEKDSVADLKSQIAALQSEVNFLRLRPASEQSESLNSGNSHQNNQSPLNSMLDAFSPPFMTKTDLEKEVGILGGNDLSLKDISDEIKEYTLLRENTLRNDQPVDVVSLGIIDLESAKVRLDMYRTILYASHSYVNIPDLQSVEELMTSQPFLLNAVMAITCTVLKDDTELQRCLALEKHAIASITQEILVNGSKSVELVKCLILLSAWYNTPEFFKARRYHILNQMAVTLLYDLGIVNRQAFTYSGETKTIKKSESLFNDIEYRMLVMTLYCSSVGFCLILRRAIFVKWTPYVEECCSLLEKHSDQRYRNIALFLRLTRELEKVHHIVHSPECFVTNPRVSTYTMTELNTRLAVIGNSLNPENHVLLAYYYSIEAYLYQPLSEDLRVRLVGLNCTEELTTRTLNTVSQCTTSCLKAMDEFNQLTEEQIAGLPLFHFTRIIYTAGILMRLRYFILSLPSNIEKDLVPRHAIVAVLNLHQRINLISDSYPTNFLMKKMKLVFRLFVQTYVTQVNELLSRNEDGSQSLILTRIPKSDYRNMNKLAFSILNASQGSLMGHNYSPGVHLDLLSYAATEHSKSNGLQAETKKNGNEHSGSHTAKNGLTQEPPNNSQSQPQVSTSNNPPQLHPMPDHRVNSSGHFANGEMYPMAPVQVNNQMAPPQVNNPMFRPFNQSEPPMALGGSQNNLGDQNKDVYEFDDEFWSNLLSADANKYFFAQDVPNGSENVLYNIFS</sequence>
<evidence type="ECO:0000313" key="9">
    <source>
        <dbReference type="Proteomes" id="UP000292447"/>
    </source>
</evidence>
<dbReference type="SUPFAM" id="SSF57701">
    <property type="entry name" value="Zn2/Cys6 DNA-binding domain"/>
    <property type="match status" value="1"/>
</dbReference>
<dbReference type="PANTHER" id="PTHR31845:SF10">
    <property type="entry name" value="ZN(II)2CYS6 TRANSCRIPTION FACTOR (EUROFUNG)"/>
    <property type="match status" value="1"/>
</dbReference>
<dbReference type="AlphaFoldDB" id="A0A4P6XN07"/>
<dbReference type="GO" id="GO:0005634">
    <property type="term" value="C:nucleus"/>
    <property type="evidence" value="ECO:0007669"/>
    <property type="project" value="UniProtKB-SubCell"/>
</dbReference>
<feature type="domain" description="Zn(2)-C6 fungal-type" evidence="7">
    <location>
        <begin position="33"/>
        <end position="66"/>
    </location>
</feature>
<dbReference type="CDD" id="cd00067">
    <property type="entry name" value="GAL4"/>
    <property type="match status" value="1"/>
</dbReference>
<name>A0A4P6XN07_9ASCO</name>
<organism evidence="8 9">
    <name type="scientific">Metschnikowia aff. pulcherrima</name>
    <dbReference type="NCBI Taxonomy" id="2163413"/>
    <lineage>
        <taxon>Eukaryota</taxon>
        <taxon>Fungi</taxon>
        <taxon>Dikarya</taxon>
        <taxon>Ascomycota</taxon>
        <taxon>Saccharomycotina</taxon>
        <taxon>Pichiomycetes</taxon>
        <taxon>Metschnikowiaceae</taxon>
        <taxon>Metschnikowia</taxon>
    </lineage>
</organism>
<dbReference type="EMBL" id="CP034458">
    <property type="protein sequence ID" value="QBM88832.1"/>
    <property type="molecule type" value="Genomic_DNA"/>
</dbReference>
<dbReference type="SMART" id="SM00066">
    <property type="entry name" value="GAL4"/>
    <property type="match status" value="1"/>
</dbReference>
<gene>
    <name evidence="8" type="ORF">METSCH_C08130</name>
</gene>
<evidence type="ECO:0000256" key="1">
    <source>
        <dbReference type="ARBA" id="ARBA00004123"/>
    </source>
</evidence>
<keyword evidence="9" id="KW-1185">Reference proteome</keyword>
<keyword evidence="2" id="KW-0805">Transcription regulation</keyword>
<dbReference type="GO" id="GO:0008270">
    <property type="term" value="F:zinc ion binding"/>
    <property type="evidence" value="ECO:0007669"/>
    <property type="project" value="InterPro"/>
</dbReference>
<accession>A0A4P6XN07</accession>
<dbReference type="GO" id="GO:0000976">
    <property type="term" value="F:transcription cis-regulatory region binding"/>
    <property type="evidence" value="ECO:0007669"/>
    <property type="project" value="TreeGrafter"/>
</dbReference>
<dbReference type="CDD" id="cd12148">
    <property type="entry name" value="fungal_TF_MHR"/>
    <property type="match status" value="1"/>
</dbReference>
<dbReference type="PANTHER" id="PTHR31845">
    <property type="entry name" value="FINGER DOMAIN PROTEIN, PUTATIVE-RELATED"/>
    <property type="match status" value="1"/>
</dbReference>
<feature type="compositionally biased region" description="Polar residues" evidence="6">
    <location>
        <begin position="677"/>
        <end position="687"/>
    </location>
</feature>
<keyword evidence="5" id="KW-0539">Nucleus</keyword>
<dbReference type="STRING" id="2163413.A0A4P6XN07"/>
<dbReference type="Proteomes" id="UP000292447">
    <property type="component" value="Chromosome III"/>
</dbReference>
<feature type="compositionally biased region" description="Low complexity" evidence="6">
    <location>
        <begin position="688"/>
        <end position="705"/>
    </location>
</feature>
<dbReference type="Gene3D" id="4.10.240.10">
    <property type="entry name" value="Zn(2)-C6 fungal-type DNA-binding domain"/>
    <property type="match status" value="1"/>
</dbReference>
<feature type="region of interest" description="Disordered" evidence="6">
    <location>
        <begin position="658"/>
        <end position="723"/>
    </location>
</feature>
<evidence type="ECO:0000256" key="4">
    <source>
        <dbReference type="ARBA" id="ARBA00023163"/>
    </source>
</evidence>
<feature type="compositionally biased region" description="Polar residues" evidence="6">
    <location>
        <begin position="112"/>
        <end position="132"/>
    </location>
</feature>
<evidence type="ECO:0000256" key="5">
    <source>
        <dbReference type="ARBA" id="ARBA00023242"/>
    </source>
</evidence>
<evidence type="ECO:0000256" key="3">
    <source>
        <dbReference type="ARBA" id="ARBA00023125"/>
    </source>
</evidence>
<keyword evidence="3" id="KW-0238">DNA-binding</keyword>
<comment type="subcellular location">
    <subcellularLocation>
        <location evidence="1">Nucleus</location>
    </subcellularLocation>
</comment>
<keyword evidence="4" id="KW-0804">Transcription</keyword>
<dbReference type="GO" id="GO:0000981">
    <property type="term" value="F:DNA-binding transcription factor activity, RNA polymerase II-specific"/>
    <property type="evidence" value="ECO:0007669"/>
    <property type="project" value="InterPro"/>
</dbReference>
<evidence type="ECO:0000313" key="8">
    <source>
        <dbReference type="EMBL" id="QBM88832.1"/>
    </source>
</evidence>
<evidence type="ECO:0000259" key="7">
    <source>
        <dbReference type="PROSITE" id="PS00463"/>
    </source>
</evidence>
<evidence type="ECO:0000256" key="2">
    <source>
        <dbReference type="ARBA" id="ARBA00023015"/>
    </source>
</evidence>
<dbReference type="InterPro" id="IPR001138">
    <property type="entry name" value="Zn2Cys6_DnaBD"/>
</dbReference>
<dbReference type="InterPro" id="IPR051089">
    <property type="entry name" value="prtT"/>
</dbReference>
<feature type="region of interest" description="Disordered" evidence="6">
    <location>
        <begin position="1"/>
        <end position="28"/>
    </location>
</feature>
<protein>
    <recommendedName>
        <fullName evidence="7">Zn(2)-C6 fungal-type domain-containing protein</fullName>
    </recommendedName>
</protein>